<evidence type="ECO:0000313" key="1">
    <source>
        <dbReference type="EMBL" id="ANJ20751.1"/>
    </source>
</evidence>
<sequence>MIVECLNTEQMGYFLSLLDPDVWKQTAQGLVIGTQETLWTWNKTTQLWCWK</sequence>
<keyword evidence="2" id="KW-1185">Reference proteome</keyword>
<dbReference type="Proteomes" id="UP000259976">
    <property type="component" value="Segment"/>
</dbReference>
<dbReference type="EMBL" id="KU885989">
    <property type="protein sequence ID" value="ANJ20751.1"/>
    <property type="molecule type" value="Genomic_DNA"/>
</dbReference>
<name>A0A191VYG4_9CAUD</name>
<organism evidence="1 2">
    <name type="scientific">Roseobacter phage RD-1410W1-01</name>
    <dbReference type="NCBI Taxonomy" id="1815984"/>
    <lineage>
        <taxon>Viruses</taxon>
        <taxon>Duplodnaviria</taxon>
        <taxon>Heunggongvirae</taxon>
        <taxon>Uroviricota</taxon>
        <taxon>Caudoviricetes</taxon>
        <taxon>Schitoviridae</taxon>
        <taxon>Rhodovirinae</taxon>
        <taxon>Aoqinvirus</taxon>
        <taxon>Aoqinvirus RD1410W101</taxon>
    </lineage>
</organism>
<evidence type="ECO:0000313" key="2">
    <source>
        <dbReference type="Proteomes" id="UP000259976"/>
    </source>
</evidence>
<proteinExistence type="predicted"/>
<reference evidence="1 2" key="1">
    <citation type="journal article" date="2016" name="Curr. Microbiol.">
        <title>Characterization and Complete Genome Sequences of Three N4-Like Roseobacter Phages Isolated from the South China Sea.</title>
        <authorList>
            <person name="Li B."/>
            <person name="Zhang S."/>
            <person name="Long L."/>
            <person name="Huang S."/>
        </authorList>
    </citation>
    <scope>NUCLEOTIDE SEQUENCE [LARGE SCALE GENOMIC DNA]</scope>
</reference>
<protein>
    <submittedName>
        <fullName evidence="1">Uncharacterized protein</fullName>
    </submittedName>
</protein>
<gene>
    <name evidence="1" type="ORF">RDp01_gp17</name>
</gene>
<accession>A0A191VYG4</accession>